<keyword evidence="4" id="KW-1185">Reference proteome</keyword>
<gene>
    <name evidence="3" type="ORF">CWI80_09045</name>
</gene>
<evidence type="ECO:0000313" key="3">
    <source>
        <dbReference type="EMBL" id="RUO72678.1"/>
    </source>
</evidence>
<evidence type="ECO:0000259" key="2">
    <source>
        <dbReference type="SMART" id="SM00867"/>
    </source>
</evidence>
<dbReference type="Gene3D" id="2.40.128.110">
    <property type="entry name" value="Lipid/polyisoprenoid-binding, YceI-like"/>
    <property type="match status" value="1"/>
</dbReference>
<comment type="caution">
    <text evidence="3">The sequence shown here is derived from an EMBL/GenBank/DDBJ whole genome shotgun (WGS) entry which is preliminary data.</text>
</comment>
<proteinExistence type="predicted"/>
<dbReference type="STRING" id="1122124.GCA_000423165_02269"/>
<evidence type="ECO:0000256" key="1">
    <source>
        <dbReference type="SAM" id="SignalP"/>
    </source>
</evidence>
<dbReference type="InterPro" id="IPR027016">
    <property type="entry name" value="UCP029811"/>
</dbReference>
<feature type="signal peptide" evidence="1">
    <location>
        <begin position="1"/>
        <end position="20"/>
    </location>
</feature>
<keyword evidence="1" id="KW-0732">Signal</keyword>
<protein>
    <submittedName>
        <fullName evidence="3">YceI family protein</fullName>
    </submittedName>
</protein>
<dbReference type="PIRSF" id="PIRSF029811">
    <property type="entry name" value="UCP029811"/>
    <property type="match status" value="1"/>
</dbReference>
<dbReference type="EMBL" id="PIQE01000002">
    <property type="protein sequence ID" value="RUO72678.1"/>
    <property type="molecule type" value="Genomic_DNA"/>
</dbReference>
<dbReference type="RefSeq" id="WP_034727623.1">
    <property type="nucleotide sequence ID" value="NZ_JAHVIQ010000001.1"/>
</dbReference>
<evidence type="ECO:0000313" key="4">
    <source>
        <dbReference type="Proteomes" id="UP000287022"/>
    </source>
</evidence>
<accession>A0A432Z441</accession>
<dbReference type="Proteomes" id="UP000287022">
    <property type="component" value="Unassembled WGS sequence"/>
</dbReference>
<feature type="chain" id="PRO_5019577071" evidence="1">
    <location>
        <begin position="21"/>
        <end position="193"/>
    </location>
</feature>
<sequence length="193" mass="20820">MFKQLLCSTVALMASQAALADTWQLNSENAELYFASVKNDTVEETHRFTSITGTLEDGALSISIPLSSIDTTIPIRNERMLEHLFDASKHPAVTATATLPEALYDTSNAPSTQVATVPLALTIAGETITVEAAVQVTHLNETTLLATTRQPILVNAKAFDLVAGIDKLREIAGLNAIDYVVPVTFSVQFEKED</sequence>
<dbReference type="PANTHER" id="PTHR34406:SF1">
    <property type="entry name" value="PROTEIN YCEI"/>
    <property type="match status" value="1"/>
</dbReference>
<dbReference type="Pfam" id="PF04264">
    <property type="entry name" value="YceI"/>
    <property type="match status" value="1"/>
</dbReference>
<dbReference type="InterPro" id="IPR036761">
    <property type="entry name" value="TTHA0802/YceI-like_sf"/>
</dbReference>
<name>A0A432Z441_9GAMM</name>
<reference evidence="4" key="1">
    <citation type="journal article" date="2018" name="Front. Microbiol.">
        <title>Genome-Based Analysis Reveals the Taxonomy and Diversity of the Family Idiomarinaceae.</title>
        <authorList>
            <person name="Liu Y."/>
            <person name="Lai Q."/>
            <person name="Shao Z."/>
        </authorList>
    </citation>
    <scope>NUCLEOTIDE SEQUENCE [LARGE SCALE GENOMIC DNA]</scope>
    <source>
        <strain evidence="4">c121</strain>
    </source>
</reference>
<dbReference type="InterPro" id="IPR007372">
    <property type="entry name" value="Lipid/polyisoprenoid-bd_YceI"/>
</dbReference>
<dbReference type="SUPFAM" id="SSF101874">
    <property type="entry name" value="YceI-like"/>
    <property type="match status" value="1"/>
</dbReference>
<feature type="domain" description="Lipid/polyisoprenoid-binding YceI-like" evidence="2">
    <location>
        <begin position="22"/>
        <end position="190"/>
    </location>
</feature>
<dbReference type="AlphaFoldDB" id="A0A432Z441"/>
<dbReference type="SMART" id="SM00867">
    <property type="entry name" value="YceI"/>
    <property type="match status" value="1"/>
</dbReference>
<dbReference type="PANTHER" id="PTHR34406">
    <property type="entry name" value="PROTEIN YCEI"/>
    <property type="match status" value="1"/>
</dbReference>
<organism evidence="3 4">
    <name type="scientific">Pseudidiomarina sediminum</name>
    <dbReference type="NCBI Taxonomy" id="431675"/>
    <lineage>
        <taxon>Bacteria</taxon>
        <taxon>Pseudomonadati</taxon>
        <taxon>Pseudomonadota</taxon>
        <taxon>Gammaproteobacteria</taxon>
        <taxon>Alteromonadales</taxon>
        <taxon>Idiomarinaceae</taxon>
        <taxon>Pseudidiomarina</taxon>
    </lineage>
</organism>